<evidence type="ECO:0000313" key="3">
    <source>
        <dbReference type="Proteomes" id="UP000054350"/>
    </source>
</evidence>
<dbReference type="EMBL" id="GG745347">
    <property type="protein sequence ID" value="KNE65364.1"/>
    <property type="molecule type" value="Genomic_DNA"/>
</dbReference>
<evidence type="ECO:0000313" key="2">
    <source>
        <dbReference type="EMBL" id="KNE65364.1"/>
    </source>
</evidence>
<reference evidence="3" key="2">
    <citation type="submission" date="2009-11" db="EMBL/GenBank/DDBJ databases">
        <title>The Genome Sequence of Allomyces macrogynus strain ATCC 38327.</title>
        <authorList>
            <consortium name="The Broad Institute Genome Sequencing Platform"/>
            <person name="Russ C."/>
            <person name="Cuomo C."/>
            <person name="Shea T."/>
            <person name="Young S.K."/>
            <person name="Zeng Q."/>
            <person name="Koehrsen M."/>
            <person name="Haas B."/>
            <person name="Borodovsky M."/>
            <person name="Guigo R."/>
            <person name="Alvarado L."/>
            <person name="Berlin A."/>
            <person name="Borenstein D."/>
            <person name="Chen Z."/>
            <person name="Engels R."/>
            <person name="Freedman E."/>
            <person name="Gellesch M."/>
            <person name="Goldberg J."/>
            <person name="Griggs A."/>
            <person name="Gujja S."/>
            <person name="Heiman D."/>
            <person name="Hepburn T."/>
            <person name="Howarth C."/>
            <person name="Jen D."/>
            <person name="Larson L."/>
            <person name="Lewis B."/>
            <person name="Mehta T."/>
            <person name="Park D."/>
            <person name="Pearson M."/>
            <person name="Roberts A."/>
            <person name="Saif S."/>
            <person name="Shenoy N."/>
            <person name="Sisk P."/>
            <person name="Stolte C."/>
            <person name="Sykes S."/>
            <person name="Walk T."/>
            <person name="White J."/>
            <person name="Yandava C."/>
            <person name="Burger G."/>
            <person name="Gray M.W."/>
            <person name="Holland P.W.H."/>
            <person name="King N."/>
            <person name="Lang F.B.F."/>
            <person name="Roger A.J."/>
            <person name="Ruiz-Trillo I."/>
            <person name="Lander E."/>
            <person name="Nusbaum C."/>
        </authorList>
    </citation>
    <scope>NUCLEOTIDE SEQUENCE [LARGE SCALE GENOMIC DNA]</scope>
    <source>
        <strain evidence="3">ATCC 38327</strain>
    </source>
</reference>
<feature type="compositionally biased region" description="Acidic residues" evidence="1">
    <location>
        <begin position="314"/>
        <end position="324"/>
    </location>
</feature>
<feature type="region of interest" description="Disordered" evidence="1">
    <location>
        <begin position="269"/>
        <end position="297"/>
    </location>
</feature>
<proteinExistence type="predicted"/>
<evidence type="ECO:0000256" key="1">
    <source>
        <dbReference type="SAM" id="MobiDB-lite"/>
    </source>
</evidence>
<organism evidence="2 3">
    <name type="scientific">Allomyces macrogynus (strain ATCC 38327)</name>
    <name type="common">Allomyces javanicus var. macrogynus</name>
    <dbReference type="NCBI Taxonomy" id="578462"/>
    <lineage>
        <taxon>Eukaryota</taxon>
        <taxon>Fungi</taxon>
        <taxon>Fungi incertae sedis</taxon>
        <taxon>Blastocladiomycota</taxon>
        <taxon>Blastocladiomycetes</taxon>
        <taxon>Blastocladiales</taxon>
        <taxon>Blastocladiaceae</taxon>
        <taxon>Allomyces</taxon>
    </lineage>
</organism>
<dbReference type="Proteomes" id="UP000054350">
    <property type="component" value="Unassembled WGS sequence"/>
</dbReference>
<reference evidence="2 3" key="1">
    <citation type="submission" date="2009-11" db="EMBL/GenBank/DDBJ databases">
        <title>Annotation of Allomyces macrogynus ATCC 38327.</title>
        <authorList>
            <consortium name="The Broad Institute Genome Sequencing Platform"/>
            <person name="Russ C."/>
            <person name="Cuomo C."/>
            <person name="Burger G."/>
            <person name="Gray M.W."/>
            <person name="Holland P.W.H."/>
            <person name="King N."/>
            <person name="Lang F.B.F."/>
            <person name="Roger A.J."/>
            <person name="Ruiz-Trillo I."/>
            <person name="Young S.K."/>
            <person name="Zeng Q."/>
            <person name="Gargeya S."/>
            <person name="Fitzgerald M."/>
            <person name="Haas B."/>
            <person name="Abouelleil A."/>
            <person name="Alvarado L."/>
            <person name="Arachchi H.M."/>
            <person name="Berlin A."/>
            <person name="Chapman S.B."/>
            <person name="Gearin G."/>
            <person name="Goldberg J."/>
            <person name="Griggs A."/>
            <person name="Gujja S."/>
            <person name="Hansen M."/>
            <person name="Heiman D."/>
            <person name="Howarth C."/>
            <person name="Larimer J."/>
            <person name="Lui A."/>
            <person name="MacDonald P.J.P."/>
            <person name="McCowen C."/>
            <person name="Montmayeur A."/>
            <person name="Murphy C."/>
            <person name="Neiman D."/>
            <person name="Pearson M."/>
            <person name="Priest M."/>
            <person name="Roberts A."/>
            <person name="Saif S."/>
            <person name="Shea T."/>
            <person name="Sisk P."/>
            <person name="Stolte C."/>
            <person name="Sykes S."/>
            <person name="Wortman J."/>
            <person name="Nusbaum C."/>
            <person name="Birren B."/>
        </authorList>
    </citation>
    <scope>NUCLEOTIDE SEQUENCE [LARGE SCALE GENOMIC DNA]</scope>
    <source>
        <strain evidence="2 3">ATCC 38327</strain>
    </source>
</reference>
<feature type="region of interest" description="Disordered" evidence="1">
    <location>
        <begin position="312"/>
        <end position="377"/>
    </location>
</feature>
<name>A0A0L0SSP5_ALLM3</name>
<dbReference type="OrthoDB" id="10467108at2759"/>
<feature type="compositionally biased region" description="Low complexity" evidence="1">
    <location>
        <begin position="18"/>
        <end position="42"/>
    </location>
</feature>
<dbReference type="VEuPathDB" id="FungiDB:AMAG_11003"/>
<gene>
    <name evidence="2" type="ORF">AMAG_11003</name>
</gene>
<feature type="region of interest" description="Disordered" evidence="1">
    <location>
        <begin position="101"/>
        <end position="120"/>
    </location>
</feature>
<feature type="region of interest" description="Disordered" evidence="1">
    <location>
        <begin position="16"/>
        <end position="42"/>
    </location>
</feature>
<feature type="compositionally biased region" description="Acidic residues" evidence="1">
    <location>
        <begin position="272"/>
        <end position="282"/>
    </location>
</feature>
<feature type="compositionally biased region" description="Low complexity" evidence="1">
    <location>
        <begin position="330"/>
        <end position="344"/>
    </location>
</feature>
<accession>A0A0L0SSP5</accession>
<dbReference type="AlphaFoldDB" id="A0A0L0SSP5"/>
<feature type="region of interest" description="Disordered" evidence="1">
    <location>
        <begin position="147"/>
        <end position="193"/>
    </location>
</feature>
<protein>
    <submittedName>
        <fullName evidence="2">Uncharacterized protein</fullName>
    </submittedName>
</protein>
<keyword evidence="3" id="KW-1185">Reference proteome</keyword>
<sequence>MLAIAAMSSNPTAFPPHAAGANAAAAAGQPWPTSTTTMMPPPAAATWTTTATAAPSPATTSSHKRARSFENDDPAISTMSLPTKKFASEEAVAAHLARLRLSGTSAPPPTSRRAGARDHDSILADPAAVLLRHPKRKLSARLFDDDASMDIDTPPERKWDARAPSPRPPRAKARRTGASPARSRAPMSPVPEGGAVTLYRRSRSPVNDNWTDVIHRFLALDDATLVAAWRARAPARLVQAAVSPDAIRAALREAAASARGKRRLLALAGAAGEEEEERDEDALSTGQIEELPDDWDGMLTDDLVVSTARPVIVEADDGDEEDEAPQAPVWNASRSSSSAWNASSPKIVELPPSPDRSPPHTSASWADQDPDAMDVDE</sequence>
<feature type="compositionally biased region" description="Acidic residues" evidence="1">
    <location>
        <begin position="368"/>
        <end position="377"/>
    </location>
</feature>